<sequence>MATAALMPMNMARPPMHSDTLTLAQWLSPAYPVGAFAYSHGLEAAIGDGWIGSADDLREWLIAVIAEGSGRNDCILLRAAHASTNVAERLIIDATGRAFAASAERITEADAQGAAFVKVTTAIWGGDEGSYLYPVAVGTAAARLNLPAALTAAMFLHANTGNLVSVAQRLMGLGQTRAQRIVATLIPHCERIAQETEGATLDDLAGLAFSSDISAMRHETLQPRIFRT</sequence>
<keyword evidence="2 3" id="KW-0143">Chaperone</keyword>
<evidence type="ECO:0000256" key="2">
    <source>
        <dbReference type="ARBA" id="ARBA00023186"/>
    </source>
</evidence>
<evidence type="ECO:0000313" key="4">
    <source>
        <dbReference type="EMBL" id="KAF0677245.1"/>
    </source>
</evidence>
<name>A0A921NXJ9_9RHOB</name>
<comment type="function">
    <text evidence="3">Required for maturation of urease via the functional incorporation of the urease nickel metallocenter.</text>
</comment>
<evidence type="ECO:0000256" key="3">
    <source>
        <dbReference type="HAMAP-Rule" id="MF_01385"/>
    </source>
</evidence>
<dbReference type="PANTHER" id="PTHR33620">
    <property type="entry name" value="UREASE ACCESSORY PROTEIN F"/>
    <property type="match status" value="1"/>
</dbReference>
<evidence type="ECO:0000313" key="5">
    <source>
        <dbReference type="Proteomes" id="UP000698242"/>
    </source>
</evidence>
<dbReference type="InterPro" id="IPR038277">
    <property type="entry name" value="UreF_sf"/>
</dbReference>
<dbReference type="Proteomes" id="UP000698242">
    <property type="component" value="Unassembled WGS sequence"/>
</dbReference>
<reference evidence="4" key="1">
    <citation type="submission" date="2013-03" db="EMBL/GenBank/DDBJ databases">
        <title>Genome Sequence of the Profundibacterium mesophilum strain KAUST100406-0324T from Red Sea, a novel genus in the family Rhodobacteraceae.</title>
        <authorList>
            <person name="Essack M."/>
            <person name="Alam I."/>
            <person name="Lafi F."/>
            <person name="Alawi W."/>
            <person name="Kamanu F."/>
            <person name="Al-Suwailem A."/>
            <person name="Lee O.O."/>
            <person name="Xu Y."/>
            <person name="Bajic V."/>
            <person name="Qian P.-Y."/>
            <person name="Archer J."/>
        </authorList>
    </citation>
    <scope>NUCLEOTIDE SEQUENCE</scope>
    <source>
        <strain evidence="4">KAUST100406-0324</strain>
    </source>
</reference>
<comment type="subunit">
    <text evidence="3">UreD, UreF and UreG form a complex that acts as a GTP-hydrolysis-dependent molecular chaperone, activating the urease apoprotein by helping to assemble the nickel containing metallocenter of UreC. The UreE protein probably delivers the nickel.</text>
</comment>
<dbReference type="EMBL" id="APKE01000006">
    <property type="protein sequence ID" value="KAF0677245.1"/>
    <property type="molecule type" value="Genomic_DNA"/>
</dbReference>
<dbReference type="AlphaFoldDB" id="A0A921NXJ9"/>
<evidence type="ECO:0000256" key="1">
    <source>
        <dbReference type="ARBA" id="ARBA00022988"/>
    </source>
</evidence>
<dbReference type="Gene3D" id="1.10.4190.10">
    <property type="entry name" value="Urease accessory protein UreF"/>
    <property type="match status" value="1"/>
</dbReference>
<comment type="similarity">
    <text evidence="3">Belongs to the UreF family.</text>
</comment>
<dbReference type="Pfam" id="PF01730">
    <property type="entry name" value="UreF"/>
    <property type="match status" value="1"/>
</dbReference>
<keyword evidence="5" id="KW-1185">Reference proteome</keyword>
<accession>A0A921NXJ9</accession>
<dbReference type="PANTHER" id="PTHR33620:SF1">
    <property type="entry name" value="UREASE ACCESSORY PROTEIN F"/>
    <property type="match status" value="1"/>
</dbReference>
<keyword evidence="1 3" id="KW-0996">Nickel insertion</keyword>
<protein>
    <recommendedName>
        <fullName evidence="3">Urease accessory protein UreF</fullName>
    </recommendedName>
</protein>
<proteinExistence type="inferred from homology"/>
<dbReference type="GO" id="GO:0005737">
    <property type="term" value="C:cytoplasm"/>
    <property type="evidence" value="ECO:0007669"/>
    <property type="project" value="UniProtKB-SubCell"/>
</dbReference>
<dbReference type="HAMAP" id="MF_01385">
    <property type="entry name" value="UreF"/>
    <property type="match status" value="1"/>
</dbReference>
<comment type="subcellular location">
    <subcellularLocation>
        <location evidence="3">Cytoplasm</location>
    </subcellularLocation>
</comment>
<dbReference type="InterPro" id="IPR002639">
    <property type="entry name" value="UreF"/>
</dbReference>
<comment type="caution">
    <text evidence="4">The sequence shown here is derived from an EMBL/GenBank/DDBJ whole genome shotgun (WGS) entry which is preliminary data.</text>
</comment>
<dbReference type="GO" id="GO:0016151">
    <property type="term" value="F:nickel cation binding"/>
    <property type="evidence" value="ECO:0007669"/>
    <property type="project" value="UniProtKB-UniRule"/>
</dbReference>
<organism evidence="4 5">
    <name type="scientific">Profundibacterium mesophilum KAUST100406-0324</name>
    <dbReference type="NCBI Taxonomy" id="1037889"/>
    <lineage>
        <taxon>Bacteria</taxon>
        <taxon>Pseudomonadati</taxon>
        <taxon>Pseudomonadota</taxon>
        <taxon>Alphaproteobacteria</taxon>
        <taxon>Rhodobacterales</taxon>
        <taxon>Roseobacteraceae</taxon>
        <taxon>Profundibacterium</taxon>
    </lineage>
</organism>
<dbReference type="PIRSF" id="PIRSF009467">
    <property type="entry name" value="Ureas_acces_UreF"/>
    <property type="match status" value="1"/>
</dbReference>
<keyword evidence="3" id="KW-0963">Cytoplasm</keyword>
<gene>
    <name evidence="3 4" type="primary">ureF</name>
    <name evidence="4" type="ORF">PMES_00391</name>
</gene>